<dbReference type="PANTHER" id="PTHR33990">
    <property type="entry name" value="PROTEIN YJDN-RELATED"/>
    <property type="match status" value="1"/>
</dbReference>
<dbReference type="VEuPathDB" id="AmoebaDB:FDP41_005927"/>
<reference evidence="2 3" key="1">
    <citation type="journal article" date="2019" name="Sci. Rep.">
        <title>Nanopore sequencing improves the draft genome of the human pathogenic amoeba Naegleria fowleri.</title>
        <authorList>
            <person name="Liechti N."/>
            <person name="Schurch N."/>
            <person name="Bruggmann R."/>
            <person name="Wittwer M."/>
        </authorList>
    </citation>
    <scope>NUCLEOTIDE SEQUENCE [LARGE SCALE GENOMIC DNA]</scope>
    <source>
        <strain evidence="2 3">ATCC 30894</strain>
    </source>
</reference>
<dbReference type="Gene3D" id="3.10.180.10">
    <property type="entry name" value="2,3-Dihydroxybiphenyl 1,2-Dioxygenase, domain 1"/>
    <property type="match status" value="1"/>
</dbReference>
<dbReference type="SUPFAM" id="SSF54593">
    <property type="entry name" value="Glyoxalase/Bleomycin resistance protein/Dihydroxybiphenyl dioxygenase"/>
    <property type="match status" value="1"/>
</dbReference>
<comment type="caution">
    <text evidence="2">The sequence shown here is derived from an EMBL/GenBank/DDBJ whole genome shotgun (WGS) entry which is preliminary data.</text>
</comment>
<dbReference type="CDD" id="cd06588">
    <property type="entry name" value="PhnB_like"/>
    <property type="match status" value="1"/>
</dbReference>
<dbReference type="VEuPathDB" id="AmoebaDB:NfTy_044070"/>
<dbReference type="RefSeq" id="XP_044559887.1">
    <property type="nucleotide sequence ID" value="XM_044709505.1"/>
</dbReference>
<dbReference type="PANTHER" id="PTHR33990:SF1">
    <property type="entry name" value="PROTEIN YJDN"/>
    <property type="match status" value="1"/>
</dbReference>
<dbReference type="Pfam" id="PF06983">
    <property type="entry name" value="3-dmu-9_3-mt"/>
    <property type="match status" value="1"/>
</dbReference>
<proteinExistence type="predicted"/>
<sequence length="144" mass="15619">MSQLALHPYLFFPGNCHEAMNYYQSILGGKLQILKADEEAEKRCPSMKGKVMHSCLQLDSGNVLQGSDDPNNSQVTHSGFSLSITAKSVEEGEKLFQALSNDGKVTMAFGKTSFSAGFGTCKDKYGVGWMVYVCTGNQSVSTTQ</sequence>
<dbReference type="Proteomes" id="UP000444721">
    <property type="component" value="Unassembled WGS sequence"/>
</dbReference>
<dbReference type="InterPro" id="IPR029068">
    <property type="entry name" value="Glyas_Bleomycin-R_OHBP_Dase"/>
</dbReference>
<evidence type="ECO:0000313" key="3">
    <source>
        <dbReference type="Proteomes" id="UP000444721"/>
    </source>
</evidence>
<keyword evidence="3" id="KW-1185">Reference proteome</keyword>
<dbReference type="AlphaFoldDB" id="A0A6A5BM71"/>
<dbReference type="EMBL" id="VFQX01000048">
    <property type="protein sequence ID" value="KAF0975174.1"/>
    <property type="molecule type" value="Genomic_DNA"/>
</dbReference>
<evidence type="ECO:0000313" key="2">
    <source>
        <dbReference type="EMBL" id="KAF0975174.1"/>
    </source>
</evidence>
<dbReference type="GeneID" id="68113145"/>
<gene>
    <name evidence="2" type="ORF">FDP41_005927</name>
</gene>
<organism evidence="2 3">
    <name type="scientific">Naegleria fowleri</name>
    <name type="common">Brain eating amoeba</name>
    <dbReference type="NCBI Taxonomy" id="5763"/>
    <lineage>
        <taxon>Eukaryota</taxon>
        <taxon>Discoba</taxon>
        <taxon>Heterolobosea</taxon>
        <taxon>Tetramitia</taxon>
        <taxon>Eutetramitia</taxon>
        <taxon>Vahlkampfiidae</taxon>
        <taxon>Naegleria</taxon>
    </lineage>
</organism>
<feature type="domain" description="PhnB-like" evidence="1">
    <location>
        <begin position="7"/>
        <end position="131"/>
    </location>
</feature>
<dbReference type="InterPro" id="IPR028973">
    <property type="entry name" value="PhnB-like"/>
</dbReference>
<dbReference type="VEuPathDB" id="AmoebaDB:NF0084620"/>
<name>A0A6A5BM71_NAEFO</name>
<accession>A0A6A5BM71</accession>
<protein>
    <recommendedName>
        <fullName evidence="1">PhnB-like domain-containing protein</fullName>
    </recommendedName>
</protein>
<dbReference type="OrthoDB" id="10255422at2759"/>
<evidence type="ECO:0000259" key="1">
    <source>
        <dbReference type="Pfam" id="PF06983"/>
    </source>
</evidence>